<evidence type="ECO:0000313" key="2">
    <source>
        <dbReference type="Proteomes" id="UP001197247"/>
    </source>
</evidence>
<dbReference type="EMBL" id="JAHBAY010000002">
    <property type="protein sequence ID" value="MBT0768600.1"/>
    <property type="molecule type" value="Genomic_DNA"/>
</dbReference>
<gene>
    <name evidence="1" type="ORF">KIH74_06660</name>
</gene>
<protein>
    <submittedName>
        <fullName evidence="1">Uncharacterized protein</fullName>
    </submittedName>
</protein>
<accession>A0ABS5TC02</accession>
<reference evidence="1 2" key="1">
    <citation type="submission" date="2021-05" db="EMBL/GenBank/DDBJ databases">
        <title>Kineosporia and Streptomyces sp. nov. two new marine actinobacteria isolated from Coral.</title>
        <authorList>
            <person name="Buangrab K."/>
            <person name="Sutthacheep M."/>
            <person name="Yeemin T."/>
            <person name="Harunari E."/>
            <person name="Igarashi Y."/>
            <person name="Kanchanasin P."/>
            <person name="Tanasupawat S."/>
            <person name="Phongsopitanun W."/>
        </authorList>
    </citation>
    <scope>NUCLEOTIDE SEQUENCE [LARGE SCALE GENOMIC DNA]</scope>
    <source>
        <strain evidence="1 2">J2-2</strain>
    </source>
</reference>
<organism evidence="1 2">
    <name type="scientific">Kineosporia corallincola</name>
    <dbReference type="NCBI Taxonomy" id="2835133"/>
    <lineage>
        <taxon>Bacteria</taxon>
        <taxon>Bacillati</taxon>
        <taxon>Actinomycetota</taxon>
        <taxon>Actinomycetes</taxon>
        <taxon>Kineosporiales</taxon>
        <taxon>Kineosporiaceae</taxon>
        <taxon>Kineosporia</taxon>
    </lineage>
</organism>
<name>A0ABS5TC02_9ACTN</name>
<evidence type="ECO:0000313" key="1">
    <source>
        <dbReference type="EMBL" id="MBT0768600.1"/>
    </source>
</evidence>
<sequence length="78" mass="8320">MVDSIVFSPQADDFVVEAELFDAGRVLGRQGVNVDAAAAFVLAAPDGDADVVEAAALRLSEQVKVSYRLIEEEPDARN</sequence>
<dbReference type="RefSeq" id="WP_214154893.1">
    <property type="nucleotide sequence ID" value="NZ_JAHBAY010000002.1"/>
</dbReference>
<keyword evidence="2" id="KW-1185">Reference proteome</keyword>
<comment type="caution">
    <text evidence="1">The sequence shown here is derived from an EMBL/GenBank/DDBJ whole genome shotgun (WGS) entry which is preliminary data.</text>
</comment>
<dbReference type="Proteomes" id="UP001197247">
    <property type="component" value="Unassembled WGS sequence"/>
</dbReference>
<proteinExistence type="predicted"/>